<dbReference type="GO" id="GO:0005576">
    <property type="term" value="C:extracellular region"/>
    <property type="evidence" value="ECO:0007669"/>
    <property type="project" value="UniProtKB-SubCell"/>
</dbReference>
<dbReference type="PANTHER" id="PTHR10500:SF7">
    <property type="entry name" value="BETA-MICROSEMINOPROTEIN"/>
    <property type="match status" value="1"/>
</dbReference>
<evidence type="ECO:0008006" key="7">
    <source>
        <dbReference type="Google" id="ProtNLM"/>
    </source>
</evidence>
<dbReference type="InterPro" id="IPR008735">
    <property type="entry name" value="PSP94"/>
</dbReference>
<keyword evidence="3" id="KW-0964">Secreted</keyword>
<protein>
    <recommendedName>
        <fullName evidence="7">Beta-microseminoprotein</fullName>
    </recommendedName>
</protein>
<evidence type="ECO:0000256" key="1">
    <source>
        <dbReference type="ARBA" id="ARBA00004613"/>
    </source>
</evidence>
<keyword evidence="4" id="KW-1015">Disulfide bond</keyword>
<evidence type="ECO:0000313" key="5">
    <source>
        <dbReference type="Ensembl" id="ENSOKIP00005094586.1"/>
    </source>
</evidence>
<evidence type="ECO:0000313" key="6">
    <source>
        <dbReference type="Proteomes" id="UP000694557"/>
    </source>
</evidence>
<dbReference type="Proteomes" id="UP000694557">
    <property type="component" value="Unassembled WGS sequence"/>
</dbReference>
<evidence type="ECO:0000256" key="4">
    <source>
        <dbReference type="ARBA" id="ARBA00023157"/>
    </source>
</evidence>
<reference evidence="5" key="2">
    <citation type="submission" date="2025-09" db="UniProtKB">
        <authorList>
            <consortium name="Ensembl"/>
        </authorList>
    </citation>
    <scope>IDENTIFICATION</scope>
</reference>
<evidence type="ECO:0000256" key="3">
    <source>
        <dbReference type="ARBA" id="ARBA00022525"/>
    </source>
</evidence>
<dbReference type="GeneTree" id="ENSGT00940000175945"/>
<evidence type="ECO:0000256" key="2">
    <source>
        <dbReference type="ARBA" id="ARBA00010352"/>
    </source>
</evidence>
<organism evidence="5 6">
    <name type="scientific">Oncorhynchus kisutch</name>
    <name type="common">Coho salmon</name>
    <name type="synonym">Salmo kisutch</name>
    <dbReference type="NCBI Taxonomy" id="8019"/>
    <lineage>
        <taxon>Eukaryota</taxon>
        <taxon>Metazoa</taxon>
        <taxon>Chordata</taxon>
        <taxon>Craniata</taxon>
        <taxon>Vertebrata</taxon>
        <taxon>Euteleostomi</taxon>
        <taxon>Actinopterygii</taxon>
        <taxon>Neopterygii</taxon>
        <taxon>Teleostei</taxon>
        <taxon>Protacanthopterygii</taxon>
        <taxon>Salmoniformes</taxon>
        <taxon>Salmonidae</taxon>
        <taxon>Salmoninae</taxon>
        <taxon>Oncorhynchus</taxon>
    </lineage>
</organism>
<keyword evidence="6" id="KW-1185">Reference proteome</keyword>
<dbReference type="PANTHER" id="PTHR10500">
    <property type="entry name" value="BETA-MICROSEMINOPROTEIN"/>
    <property type="match status" value="1"/>
</dbReference>
<gene>
    <name evidence="5" type="primary">LOC109885535</name>
</gene>
<dbReference type="Ensembl" id="ENSOKIT00005101134.1">
    <property type="protein sequence ID" value="ENSOKIP00005094586.1"/>
    <property type="gene ID" value="ENSOKIG00005041336.1"/>
</dbReference>
<dbReference type="AlphaFoldDB" id="A0A8C7JX79"/>
<dbReference type="Pfam" id="PF05825">
    <property type="entry name" value="PSP94"/>
    <property type="match status" value="1"/>
</dbReference>
<comment type="subcellular location">
    <subcellularLocation>
        <location evidence="1">Secreted</location>
    </subcellularLocation>
</comment>
<proteinExistence type="inferred from homology"/>
<reference evidence="5" key="1">
    <citation type="submission" date="2025-08" db="UniProtKB">
        <authorList>
            <consortium name="Ensembl"/>
        </authorList>
    </citation>
    <scope>IDENTIFICATION</scope>
</reference>
<accession>A0A8C7JX79</accession>
<dbReference type="Gene3D" id="2.60.40.1900">
    <property type="entry name" value="Beta-microseminoprotein (PSP94) domain"/>
    <property type="match status" value="1"/>
</dbReference>
<comment type="similarity">
    <text evidence="2">Belongs to the beta-microseminoprotein family.</text>
</comment>
<sequence length="138" mass="15112">MQMGNLLGIFAHRGKGGDPATSSQGGSLVRVVVCVLMLVVVCRAQCFFQGLETKDPKTPTKGCVDKEGKQHVFGSSWVKDCYDCSCSMRGIRCCNRIPEVVDLSAECELVVDRKACSYRLVMKSDKTKDCNSSFSMVL</sequence>
<name>A0A8C7JX79_ONCKI</name>